<dbReference type="EMBL" id="LAZR01014736">
    <property type="protein sequence ID" value="KKM16160.1"/>
    <property type="molecule type" value="Genomic_DNA"/>
</dbReference>
<dbReference type="PANTHER" id="PTHR10472">
    <property type="entry name" value="D-TYROSYL-TRNA TYR DEACYLASE"/>
    <property type="match status" value="1"/>
</dbReference>
<dbReference type="FunFam" id="3.50.80.10:FF:000001">
    <property type="entry name" value="D-aminoacyl-tRNA deacylase"/>
    <property type="match status" value="1"/>
</dbReference>
<gene>
    <name evidence="2" type="ORF">LCGC14_1688650</name>
</gene>
<dbReference type="Gene3D" id="3.50.80.10">
    <property type="entry name" value="D-tyrosyl-tRNA(Tyr) deacylase"/>
    <property type="match status" value="1"/>
</dbReference>
<protein>
    <recommendedName>
        <fullName evidence="3">D-aminoacyl-tRNA deacylase</fullName>
    </recommendedName>
</protein>
<evidence type="ECO:0008006" key="3">
    <source>
        <dbReference type="Google" id="ProtNLM"/>
    </source>
</evidence>
<dbReference type="InterPro" id="IPR023509">
    <property type="entry name" value="DTD-like_sf"/>
</dbReference>
<dbReference type="HAMAP" id="MF_00518">
    <property type="entry name" value="Deacylase_Dtd"/>
    <property type="match status" value="1"/>
</dbReference>
<dbReference type="NCBIfam" id="TIGR00256">
    <property type="entry name" value="D-aminoacyl-tRNA deacylase"/>
    <property type="match status" value="1"/>
</dbReference>
<sequence>MRVIIQRVKKAECLVEGGVVGFINKGMVVFLGVRKGDKLADVEYLAEKIVNLRIFSDEKEKMNFSLLQVKGEVLVIPQFTLYGNCKKGLRPNFVEAASIKVAQQYYLKFIELMRKRVNIVENGQFGAKMRVVVDNDGPVTLIVNSR</sequence>
<dbReference type="GO" id="GO:0005737">
    <property type="term" value="C:cytoplasm"/>
    <property type="evidence" value="ECO:0007669"/>
    <property type="project" value="InterPro"/>
</dbReference>
<dbReference type="GO" id="GO:0051500">
    <property type="term" value="F:D-tyrosyl-tRNA(Tyr) deacylase activity"/>
    <property type="evidence" value="ECO:0007669"/>
    <property type="project" value="TreeGrafter"/>
</dbReference>
<dbReference type="Pfam" id="PF02580">
    <property type="entry name" value="Tyr_Deacylase"/>
    <property type="match status" value="1"/>
</dbReference>
<proteinExistence type="inferred from homology"/>
<dbReference type="AlphaFoldDB" id="A0A0F9KLK1"/>
<comment type="similarity">
    <text evidence="1">Belongs to the DTD family.</text>
</comment>
<organism evidence="2">
    <name type="scientific">marine sediment metagenome</name>
    <dbReference type="NCBI Taxonomy" id="412755"/>
    <lineage>
        <taxon>unclassified sequences</taxon>
        <taxon>metagenomes</taxon>
        <taxon>ecological metagenomes</taxon>
    </lineage>
</organism>
<comment type="caution">
    <text evidence="2">The sequence shown here is derived from an EMBL/GenBank/DDBJ whole genome shotgun (WGS) entry which is preliminary data.</text>
</comment>
<reference evidence="2" key="1">
    <citation type="journal article" date="2015" name="Nature">
        <title>Complex archaea that bridge the gap between prokaryotes and eukaryotes.</title>
        <authorList>
            <person name="Spang A."/>
            <person name="Saw J.H."/>
            <person name="Jorgensen S.L."/>
            <person name="Zaremba-Niedzwiedzka K."/>
            <person name="Martijn J."/>
            <person name="Lind A.E."/>
            <person name="van Eijk R."/>
            <person name="Schleper C."/>
            <person name="Guy L."/>
            <person name="Ettema T.J."/>
        </authorList>
    </citation>
    <scope>NUCLEOTIDE SEQUENCE</scope>
</reference>
<evidence type="ECO:0000256" key="1">
    <source>
        <dbReference type="ARBA" id="ARBA00009673"/>
    </source>
</evidence>
<accession>A0A0F9KLK1</accession>
<evidence type="ECO:0000313" key="2">
    <source>
        <dbReference type="EMBL" id="KKM16160.1"/>
    </source>
</evidence>
<name>A0A0F9KLK1_9ZZZZ</name>
<dbReference type="InterPro" id="IPR003732">
    <property type="entry name" value="Daa-tRNA_deacyls_DTD"/>
</dbReference>
<dbReference type="PANTHER" id="PTHR10472:SF5">
    <property type="entry name" value="D-AMINOACYL-TRNA DEACYLASE 1"/>
    <property type="match status" value="1"/>
</dbReference>
<dbReference type="SUPFAM" id="SSF69500">
    <property type="entry name" value="DTD-like"/>
    <property type="match status" value="1"/>
</dbReference>